<gene>
    <name evidence="2" type="ORF">ESCO_006421</name>
</gene>
<dbReference type="Proteomes" id="UP000053831">
    <property type="component" value="Unassembled WGS sequence"/>
</dbReference>
<evidence type="ECO:0000313" key="2">
    <source>
        <dbReference type="EMBL" id="KOS17343.1"/>
    </source>
</evidence>
<dbReference type="OrthoDB" id="5301473at2759"/>
<accession>A0A0M9VS62</accession>
<feature type="region of interest" description="Disordered" evidence="1">
    <location>
        <begin position="166"/>
        <end position="185"/>
    </location>
</feature>
<dbReference type="AlphaFoldDB" id="A0A0M9VS62"/>
<dbReference type="EMBL" id="LGSR01000026">
    <property type="protein sequence ID" value="KOS17343.1"/>
    <property type="molecule type" value="Genomic_DNA"/>
</dbReference>
<organism evidence="2 3">
    <name type="scientific">Escovopsis weberi</name>
    <dbReference type="NCBI Taxonomy" id="150374"/>
    <lineage>
        <taxon>Eukaryota</taxon>
        <taxon>Fungi</taxon>
        <taxon>Dikarya</taxon>
        <taxon>Ascomycota</taxon>
        <taxon>Pezizomycotina</taxon>
        <taxon>Sordariomycetes</taxon>
        <taxon>Hypocreomycetidae</taxon>
        <taxon>Hypocreales</taxon>
        <taxon>Hypocreaceae</taxon>
        <taxon>Escovopsis</taxon>
    </lineage>
</organism>
<name>A0A0M9VS62_ESCWE</name>
<protein>
    <submittedName>
        <fullName evidence="2">Uncharacterized protein</fullName>
    </submittedName>
</protein>
<dbReference type="STRING" id="150374.A0A0M9VS62"/>
<comment type="caution">
    <text evidence="2">The sequence shown here is derived from an EMBL/GenBank/DDBJ whole genome shotgun (WGS) entry which is preliminary data.</text>
</comment>
<reference evidence="2 3" key="1">
    <citation type="submission" date="2015-07" db="EMBL/GenBank/DDBJ databases">
        <title>The genome of the fungus Escovopsis weberi, a specialized disease agent of ant agriculture.</title>
        <authorList>
            <person name="de Man T.J."/>
            <person name="Stajich J.E."/>
            <person name="Kubicek C.P."/>
            <person name="Chenthamara K."/>
            <person name="Atanasova L."/>
            <person name="Druzhinina I.S."/>
            <person name="Birnbaum S."/>
            <person name="Barribeau S.M."/>
            <person name="Teiling C."/>
            <person name="Suen G."/>
            <person name="Currie C."/>
            <person name="Gerardo N.M."/>
        </authorList>
    </citation>
    <scope>NUCLEOTIDE SEQUENCE [LARGE SCALE GENOMIC DNA]</scope>
</reference>
<proteinExistence type="predicted"/>
<sequence>MRLKLHLLELEYKLTTSRIVYASDLRRPGSDLAATVERMVDMWLATNLVDGVYYYKAKDFARRRILSSDYGTPHRERRMRTSHGGGCLQLPADASENRRSEHRRLLTLEGLRRFARRLHREGHSYCLFLGSQDAQWWETYLRQLGGEWWVHVEWHFAVHGRDVAEAGGARRDPEPSGQQRRMAWS</sequence>
<keyword evidence="3" id="KW-1185">Reference proteome</keyword>
<evidence type="ECO:0000313" key="3">
    <source>
        <dbReference type="Proteomes" id="UP000053831"/>
    </source>
</evidence>
<evidence type="ECO:0000256" key="1">
    <source>
        <dbReference type="SAM" id="MobiDB-lite"/>
    </source>
</evidence>